<accession>A0AB39BN43</accession>
<organism evidence="3">
    <name type="scientific">Herbiconiux sp. A18JL235</name>
    <dbReference type="NCBI Taxonomy" id="3152363"/>
    <lineage>
        <taxon>Bacteria</taxon>
        <taxon>Bacillati</taxon>
        <taxon>Actinomycetota</taxon>
        <taxon>Actinomycetes</taxon>
        <taxon>Micrococcales</taxon>
        <taxon>Microbacteriaceae</taxon>
        <taxon>Herbiconiux</taxon>
    </lineage>
</organism>
<gene>
    <name evidence="3" type="ORF">ABFY20_20030</name>
</gene>
<sequence>MEPECSNPFECASDGIGDLINGGGQVLGFFQDPWGKTFEAMRDASKSLANDLLPALTSATLPDLTVDWFLSAYAISFATAILVMVVILLMQLVRTARGQQSGRALAESLGLYTPLFLGGAMFGPLIGLLLVNFFHSLSDVFMSWGITGSIDDTVSGFQTMLDEADPVGMAGGVPVAAILMILMLIGLLLVLCILIVQLVALYFMGVIVPLGIVWIIDENHRRFGLRVVGLWIGILAAHPLLFLLLGVAFKMMGSSVNTFGNNASLQSLVTLIVAVIALFIAAFSPLLLKNFAPVIPLGTGGSNGAGKNPGTWGSDRLSSVTEKQHPEATQQSVPTSESQAVPAAVEDLPVSSAAGGGLGAAAAQRASSGAVGAESGAAGAGAGGVGVAAATGGAGAGASGTAAGVAGAGEGIAAGTAAAGAGESATGVGAVIGVPTLVAAGAIAVGAKVGEKAIEYTDAAAQQSLDTMDDEGADS</sequence>
<feature type="region of interest" description="Disordered" evidence="1">
    <location>
        <begin position="303"/>
        <end position="342"/>
    </location>
</feature>
<geneLocation type="plasmid" evidence="3">
    <name>unnamed1</name>
</geneLocation>
<keyword evidence="2" id="KW-0812">Transmembrane</keyword>
<keyword evidence="2" id="KW-0472">Membrane</keyword>
<proteinExistence type="predicted"/>
<feature type="transmembrane region" description="Helical" evidence="2">
    <location>
        <begin position="198"/>
        <end position="216"/>
    </location>
</feature>
<keyword evidence="2" id="KW-1133">Transmembrane helix</keyword>
<evidence type="ECO:0000256" key="2">
    <source>
        <dbReference type="SAM" id="Phobius"/>
    </source>
</evidence>
<feature type="compositionally biased region" description="Polar residues" evidence="1">
    <location>
        <begin position="316"/>
        <end position="339"/>
    </location>
</feature>
<dbReference type="RefSeq" id="WP_368499895.1">
    <property type="nucleotide sequence ID" value="NZ_CP162512.1"/>
</dbReference>
<feature type="transmembrane region" description="Helical" evidence="2">
    <location>
        <begin position="268"/>
        <end position="288"/>
    </location>
</feature>
<keyword evidence="3" id="KW-0614">Plasmid</keyword>
<feature type="transmembrane region" description="Helical" evidence="2">
    <location>
        <begin position="111"/>
        <end position="134"/>
    </location>
</feature>
<feature type="transmembrane region" description="Helical" evidence="2">
    <location>
        <begin position="167"/>
        <end position="191"/>
    </location>
</feature>
<feature type="transmembrane region" description="Helical" evidence="2">
    <location>
        <begin position="228"/>
        <end position="247"/>
    </location>
</feature>
<protein>
    <recommendedName>
        <fullName evidence="4">Type IV secretion system protein</fullName>
    </recommendedName>
</protein>
<dbReference type="EMBL" id="CP162512">
    <property type="protein sequence ID" value="XDI07532.1"/>
    <property type="molecule type" value="Genomic_DNA"/>
</dbReference>
<dbReference type="AlphaFoldDB" id="A0AB39BN43"/>
<reference evidence="3" key="1">
    <citation type="submission" date="2024-05" db="EMBL/GenBank/DDBJ databases">
        <title>Herbiconiux sp. A18JL235.</title>
        <authorList>
            <person name="Zhang G."/>
        </authorList>
    </citation>
    <scope>NUCLEOTIDE SEQUENCE</scope>
    <source>
        <strain evidence="3">A18JL235</strain>
        <plasmid evidence="3">unnamed1</plasmid>
    </source>
</reference>
<name>A0AB39BN43_9MICO</name>
<evidence type="ECO:0008006" key="4">
    <source>
        <dbReference type="Google" id="ProtNLM"/>
    </source>
</evidence>
<evidence type="ECO:0000313" key="3">
    <source>
        <dbReference type="EMBL" id="XDI07532.1"/>
    </source>
</evidence>
<evidence type="ECO:0000256" key="1">
    <source>
        <dbReference type="SAM" id="MobiDB-lite"/>
    </source>
</evidence>
<feature type="transmembrane region" description="Helical" evidence="2">
    <location>
        <begin position="68"/>
        <end position="90"/>
    </location>
</feature>